<evidence type="ECO:0000313" key="3">
    <source>
        <dbReference type="Proteomes" id="UP001297272"/>
    </source>
</evidence>
<proteinExistence type="predicted"/>
<organism evidence="2 3">
    <name type="scientific">Tianweitania aestuarii</name>
    <dbReference type="NCBI Taxonomy" id="2814886"/>
    <lineage>
        <taxon>Bacteria</taxon>
        <taxon>Pseudomonadati</taxon>
        <taxon>Pseudomonadota</taxon>
        <taxon>Alphaproteobacteria</taxon>
        <taxon>Hyphomicrobiales</taxon>
        <taxon>Phyllobacteriaceae</taxon>
        <taxon>Tianweitania</taxon>
    </lineage>
</organism>
<sequence length="491" mass="51513">MRILQFRRPTQSPAVVAMQQDWSQQEMADFYRAHHLLAQNGVAIGIDRGQTDTGDPWMVFFDTATQDVFLHVARFDNQCMLICETLDLKLTAPTIADVILAFEESVRDFVAIRQNQNSNIVLHPAARIIMSISAVFLLFKLENGGAAQAKSLIDTNAISDATRKQDAGMAPRLHQAFARIFDIADAPAAAAAIAGAILSVELARAQLAADHQPSDVVGVNDDTPSDGIVALDTHHEDAAVIASPAEATVAEPSSGAGHKVALAHGTVDLSPNIQLAMHAAAIAAPPDQGKAAPAHSSDMQTLTPQPDTPQAHADEAHHAASSSSIASVAVSQAAVSSDATTSVVAPTPATQDTAITTSLATRAVQSLLPETTLPSLTPSIVDDSASDDAAVPVGLGDITIASLPDLDTSVALFRETTLTGDLLTDTIIDFMARFGSYDVEFADGRVLIEQHDTASLSSDLIGMWTNIMEDGSAISVIGHVDLVTDVTTSLS</sequence>
<dbReference type="RefSeq" id="WP_213984899.1">
    <property type="nucleotide sequence ID" value="NZ_JAFMNX010000002.1"/>
</dbReference>
<comment type="caution">
    <text evidence="2">The sequence shown here is derived from an EMBL/GenBank/DDBJ whole genome shotgun (WGS) entry which is preliminary data.</text>
</comment>
<accession>A0ABS5RW67</accession>
<evidence type="ECO:0000256" key="1">
    <source>
        <dbReference type="SAM" id="MobiDB-lite"/>
    </source>
</evidence>
<keyword evidence="3" id="KW-1185">Reference proteome</keyword>
<feature type="region of interest" description="Disordered" evidence="1">
    <location>
        <begin position="285"/>
        <end position="323"/>
    </location>
</feature>
<reference evidence="2 3" key="1">
    <citation type="submission" date="2021-03" db="EMBL/GenBank/DDBJ databases">
        <title>Tianweitania aestuarii sp. nov., isolated from a tidal flat.</title>
        <authorList>
            <person name="Park S."/>
            <person name="Yoon J.-H."/>
        </authorList>
    </citation>
    <scope>NUCLEOTIDE SEQUENCE [LARGE SCALE GENOMIC DNA]</scope>
    <source>
        <strain evidence="2 3">BSSL-BM11</strain>
    </source>
</reference>
<gene>
    <name evidence="2" type="ORF">JYU29_11375</name>
</gene>
<evidence type="ECO:0000313" key="2">
    <source>
        <dbReference type="EMBL" id="MBS9721288.1"/>
    </source>
</evidence>
<dbReference type="Proteomes" id="UP001297272">
    <property type="component" value="Unassembled WGS sequence"/>
</dbReference>
<protein>
    <submittedName>
        <fullName evidence="2">Uncharacterized protein</fullName>
    </submittedName>
</protein>
<dbReference type="EMBL" id="JAFMNX010000002">
    <property type="protein sequence ID" value="MBS9721288.1"/>
    <property type="molecule type" value="Genomic_DNA"/>
</dbReference>
<name>A0ABS5RW67_9HYPH</name>